<dbReference type="GO" id="GO:0051539">
    <property type="term" value="F:4 iron, 4 sulfur cluster binding"/>
    <property type="evidence" value="ECO:0007669"/>
    <property type="project" value="UniProtKB-KW"/>
</dbReference>
<evidence type="ECO:0000256" key="1">
    <source>
        <dbReference type="ARBA" id="ARBA00000843"/>
    </source>
</evidence>
<proteinExistence type="inferred from homology"/>
<dbReference type="GO" id="GO:0035485">
    <property type="term" value="F:adenine/guanine mispair binding"/>
    <property type="evidence" value="ECO:0007669"/>
    <property type="project" value="TreeGrafter"/>
</dbReference>
<dbReference type="PANTHER" id="PTHR42944">
    <property type="entry name" value="ADENINE DNA GLYCOSYLASE"/>
    <property type="match status" value="1"/>
</dbReference>
<dbReference type="GO" id="GO:0006298">
    <property type="term" value="P:mismatch repair"/>
    <property type="evidence" value="ECO:0007669"/>
    <property type="project" value="TreeGrafter"/>
</dbReference>
<dbReference type="SUPFAM" id="SSF48150">
    <property type="entry name" value="DNA-glycosylase"/>
    <property type="match status" value="1"/>
</dbReference>
<keyword evidence="7" id="KW-0479">Metal-binding</keyword>
<dbReference type="InterPro" id="IPR004036">
    <property type="entry name" value="Endonuclease-III-like_CS2"/>
</dbReference>
<evidence type="ECO:0000256" key="10">
    <source>
        <dbReference type="ARBA" id="ARBA00023004"/>
    </source>
</evidence>
<evidence type="ECO:0000256" key="7">
    <source>
        <dbReference type="ARBA" id="ARBA00022723"/>
    </source>
</evidence>
<keyword evidence="12" id="KW-0234">DNA repair</keyword>
<evidence type="ECO:0000259" key="14">
    <source>
        <dbReference type="SMART" id="SM00478"/>
    </source>
</evidence>
<dbReference type="GO" id="GO:0046872">
    <property type="term" value="F:metal ion binding"/>
    <property type="evidence" value="ECO:0007669"/>
    <property type="project" value="UniProtKB-KW"/>
</dbReference>
<keyword evidence="11" id="KW-0411">Iron-sulfur</keyword>
<evidence type="ECO:0000256" key="5">
    <source>
        <dbReference type="ARBA" id="ARBA00022023"/>
    </source>
</evidence>
<evidence type="ECO:0000256" key="11">
    <source>
        <dbReference type="ARBA" id="ARBA00023014"/>
    </source>
</evidence>
<dbReference type="Gene3D" id="1.10.1670.10">
    <property type="entry name" value="Helix-hairpin-Helix base-excision DNA repair enzymes (C-terminal)"/>
    <property type="match status" value="1"/>
</dbReference>
<dbReference type="EMBL" id="CAEZXG010000020">
    <property type="protein sequence ID" value="CAB4677846.1"/>
    <property type="molecule type" value="Genomic_DNA"/>
</dbReference>
<sequence>MNSLEKPIVNWFKKNKRDLPWRNTSAWGVMVSEYMLQQTPVNRVLPKWIEWMERWPTPAHLAQATPAQVITAWGRLGYPRRALRLHGAAQIIAEDFNNEVPSDAKTLQLLPGIGEYTAAAIAAFAFEEATLVMDVNIRRLLVRVIDGEEHPKPAPTVREKSSRQTLMPSKDAHIWAAATMELGALVCTSANPKCELCPVISQCNWRKNGYPKSELVRKSQDWHGTDRKCRGTIVQALRENESLTENALKKLWPDESQVEKALKTLVSDQLIEAIPRKRYRLPQ</sequence>
<dbReference type="SMART" id="SM00478">
    <property type="entry name" value="ENDO3c"/>
    <property type="match status" value="1"/>
</dbReference>
<keyword evidence="8" id="KW-0227">DNA damage</keyword>
<evidence type="ECO:0000256" key="3">
    <source>
        <dbReference type="ARBA" id="ARBA00008343"/>
    </source>
</evidence>
<comment type="similarity">
    <text evidence="3">Belongs to the Nth/MutY family.</text>
</comment>
<dbReference type="PANTHER" id="PTHR42944:SF1">
    <property type="entry name" value="ADENINE DNA GLYCOSYLASE"/>
    <property type="match status" value="1"/>
</dbReference>
<dbReference type="GO" id="GO:0032357">
    <property type="term" value="F:oxidized purine DNA binding"/>
    <property type="evidence" value="ECO:0007669"/>
    <property type="project" value="TreeGrafter"/>
</dbReference>
<evidence type="ECO:0000256" key="13">
    <source>
        <dbReference type="ARBA" id="ARBA00023295"/>
    </source>
</evidence>
<comment type="catalytic activity">
    <reaction evidence="1">
        <text>Hydrolyzes free adenine bases from 7,8-dihydro-8-oxoguanine:adenine mismatched double-stranded DNA, leaving an apurinic site.</text>
        <dbReference type="EC" id="3.2.2.31"/>
    </reaction>
</comment>
<evidence type="ECO:0000256" key="6">
    <source>
        <dbReference type="ARBA" id="ARBA00022485"/>
    </source>
</evidence>
<reference evidence="15" key="1">
    <citation type="submission" date="2020-05" db="EMBL/GenBank/DDBJ databases">
        <authorList>
            <person name="Chiriac C."/>
            <person name="Salcher M."/>
            <person name="Ghai R."/>
            <person name="Kavagutti S V."/>
        </authorList>
    </citation>
    <scope>NUCLEOTIDE SEQUENCE</scope>
</reference>
<dbReference type="InterPro" id="IPR003265">
    <property type="entry name" value="HhH-GPD_domain"/>
</dbReference>
<keyword evidence="10" id="KW-0408">Iron</keyword>
<keyword evidence="13" id="KW-0326">Glycosidase</keyword>
<name>A0A6J6MVF4_9ZZZZ</name>
<protein>
    <recommendedName>
        <fullName evidence="5">Adenine DNA glycosylase</fullName>
        <ecNumber evidence="4">3.2.2.31</ecNumber>
    </recommendedName>
</protein>
<dbReference type="InterPro" id="IPR000445">
    <property type="entry name" value="HhH_motif"/>
</dbReference>
<organism evidence="15">
    <name type="scientific">freshwater metagenome</name>
    <dbReference type="NCBI Taxonomy" id="449393"/>
    <lineage>
        <taxon>unclassified sequences</taxon>
        <taxon>metagenomes</taxon>
        <taxon>ecological metagenomes</taxon>
    </lineage>
</organism>
<dbReference type="GO" id="GO:0034039">
    <property type="term" value="F:8-oxo-7,8-dihydroguanine DNA N-glycosylase activity"/>
    <property type="evidence" value="ECO:0007669"/>
    <property type="project" value="TreeGrafter"/>
</dbReference>
<evidence type="ECO:0000256" key="12">
    <source>
        <dbReference type="ARBA" id="ARBA00023204"/>
    </source>
</evidence>
<dbReference type="FunFam" id="1.10.340.30:FF:000003">
    <property type="entry name" value="A/G-specific adenine glycosylase"/>
    <property type="match status" value="1"/>
</dbReference>
<dbReference type="InterPro" id="IPR011257">
    <property type="entry name" value="DNA_glycosylase"/>
</dbReference>
<dbReference type="Pfam" id="PF00730">
    <property type="entry name" value="HhH-GPD"/>
    <property type="match status" value="1"/>
</dbReference>
<dbReference type="EC" id="3.2.2.31" evidence="4"/>
<keyword evidence="9" id="KW-0378">Hydrolase</keyword>
<dbReference type="InterPro" id="IPR023170">
    <property type="entry name" value="HhH_base_excis_C"/>
</dbReference>
<feature type="domain" description="HhH-GPD" evidence="14">
    <location>
        <begin position="35"/>
        <end position="179"/>
    </location>
</feature>
<evidence type="ECO:0000256" key="2">
    <source>
        <dbReference type="ARBA" id="ARBA00001966"/>
    </source>
</evidence>
<dbReference type="Gene3D" id="1.10.340.30">
    <property type="entry name" value="Hypothetical protein, domain 2"/>
    <property type="match status" value="1"/>
</dbReference>
<evidence type="ECO:0000256" key="4">
    <source>
        <dbReference type="ARBA" id="ARBA00012045"/>
    </source>
</evidence>
<dbReference type="PROSITE" id="PS00764">
    <property type="entry name" value="ENDONUCLEASE_III_1"/>
    <property type="match status" value="1"/>
</dbReference>
<evidence type="ECO:0000313" key="15">
    <source>
        <dbReference type="EMBL" id="CAB4677846.1"/>
    </source>
</evidence>
<dbReference type="CDD" id="cd00056">
    <property type="entry name" value="ENDO3c"/>
    <property type="match status" value="1"/>
</dbReference>
<dbReference type="GO" id="GO:0000701">
    <property type="term" value="F:purine-specific mismatch base pair DNA N-glycosylase activity"/>
    <property type="evidence" value="ECO:0007669"/>
    <property type="project" value="UniProtKB-EC"/>
</dbReference>
<gene>
    <name evidence="15" type="ORF">UFOPK2359_00482</name>
</gene>
<dbReference type="AlphaFoldDB" id="A0A6J6MVF4"/>
<comment type="cofactor">
    <cofactor evidence="2">
        <name>[4Fe-4S] cluster</name>
        <dbReference type="ChEBI" id="CHEBI:49883"/>
    </cofactor>
</comment>
<keyword evidence="6" id="KW-0004">4Fe-4S</keyword>
<dbReference type="InterPro" id="IPR004035">
    <property type="entry name" value="Endouclease-III_FeS-bd_BS"/>
</dbReference>
<dbReference type="InterPro" id="IPR044298">
    <property type="entry name" value="MIG/MutY"/>
</dbReference>
<dbReference type="Pfam" id="PF00633">
    <property type="entry name" value="HHH"/>
    <property type="match status" value="1"/>
</dbReference>
<dbReference type="GO" id="GO:0006284">
    <property type="term" value="P:base-excision repair"/>
    <property type="evidence" value="ECO:0007669"/>
    <property type="project" value="InterPro"/>
</dbReference>
<evidence type="ECO:0000256" key="9">
    <source>
        <dbReference type="ARBA" id="ARBA00022801"/>
    </source>
</evidence>
<dbReference type="PROSITE" id="PS01155">
    <property type="entry name" value="ENDONUCLEASE_III_2"/>
    <property type="match status" value="1"/>
</dbReference>
<evidence type="ECO:0000256" key="8">
    <source>
        <dbReference type="ARBA" id="ARBA00022763"/>
    </source>
</evidence>
<accession>A0A6J6MVF4</accession>